<gene>
    <name evidence="2" type="ORF">LPLAT_LOCUS11283</name>
</gene>
<feature type="region of interest" description="Disordered" evidence="1">
    <location>
        <begin position="33"/>
        <end position="61"/>
    </location>
</feature>
<accession>A0AAV2P026</accession>
<feature type="compositionally biased region" description="Polar residues" evidence="1">
    <location>
        <begin position="52"/>
        <end position="61"/>
    </location>
</feature>
<reference evidence="2" key="1">
    <citation type="submission" date="2024-04" db="EMBL/GenBank/DDBJ databases">
        <authorList>
            <consortium name="Molecular Ecology Group"/>
        </authorList>
    </citation>
    <scope>NUCLEOTIDE SEQUENCE</scope>
</reference>
<proteinExistence type="predicted"/>
<name>A0AAV2P026_9HYME</name>
<evidence type="ECO:0000313" key="2">
    <source>
        <dbReference type="EMBL" id="CAL1685877.1"/>
    </source>
</evidence>
<dbReference type="AlphaFoldDB" id="A0AAV2P026"/>
<keyword evidence="3" id="KW-1185">Reference proteome</keyword>
<sequence>MIGAYVCNIKVNSGNSRNQPLKAFADVRARTSARGWKTEQDKKSDAMRGSGRNRSNETTGQSIVKVLSCPASEIIVKPA</sequence>
<organism evidence="2 3">
    <name type="scientific">Lasius platythorax</name>
    <dbReference type="NCBI Taxonomy" id="488582"/>
    <lineage>
        <taxon>Eukaryota</taxon>
        <taxon>Metazoa</taxon>
        <taxon>Ecdysozoa</taxon>
        <taxon>Arthropoda</taxon>
        <taxon>Hexapoda</taxon>
        <taxon>Insecta</taxon>
        <taxon>Pterygota</taxon>
        <taxon>Neoptera</taxon>
        <taxon>Endopterygota</taxon>
        <taxon>Hymenoptera</taxon>
        <taxon>Apocrita</taxon>
        <taxon>Aculeata</taxon>
        <taxon>Formicoidea</taxon>
        <taxon>Formicidae</taxon>
        <taxon>Formicinae</taxon>
        <taxon>Lasius</taxon>
        <taxon>Lasius</taxon>
    </lineage>
</organism>
<evidence type="ECO:0000313" key="3">
    <source>
        <dbReference type="Proteomes" id="UP001497644"/>
    </source>
</evidence>
<dbReference type="EMBL" id="OZ034829">
    <property type="protein sequence ID" value="CAL1685877.1"/>
    <property type="molecule type" value="Genomic_DNA"/>
</dbReference>
<feature type="compositionally biased region" description="Basic and acidic residues" evidence="1">
    <location>
        <begin position="36"/>
        <end position="46"/>
    </location>
</feature>
<evidence type="ECO:0000256" key="1">
    <source>
        <dbReference type="SAM" id="MobiDB-lite"/>
    </source>
</evidence>
<protein>
    <submittedName>
        <fullName evidence="2">Uncharacterized protein</fullName>
    </submittedName>
</protein>
<dbReference type="Proteomes" id="UP001497644">
    <property type="component" value="Chromosome 6"/>
</dbReference>